<dbReference type="EMBL" id="JAUSUE010000030">
    <property type="protein sequence ID" value="MDQ0205119.1"/>
    <property type="molecule type" value="Genomic_DNA"/>
</dbReference>
<gene>
    <name evidence="1" type="ORF">J2S01_002859</name>
</gene>
<proteinExistence type="predicted"/>
<comment type="caution">
    <text evidence="1">The sequence shown here is derived from an EMBL/GenBank/DDBJ whole genome shotgun (WGS) entry which is preliminary data.</text>
</comment>
<evidence type="ECO:0000313" key="1">
    <source>
        <dbReference type="EMBL" id="MDQ0205119.1"/>
    </source>
</evidence>
<evidence type="ECO:0000313" key="2">
    <source>
        <dbReference type="Proteomes" id="UP001239167"/>
    </source>
</evidence>
<dbReference type="RefSeq" id="WP_307225347.1">
    <property type="nucleotide sequence ID" value="NZ_CP116940.1"/>
</dbReference>
<dbReference type="Proteomes" id="UP001239167">
    <property type="component" value="Unassembled WGS sequence"/>
</dbReference>
<keyword evidence="2" id="KW-1185">Reference proteome</keyword>
<protein>
    <submittedName>
        <fullName evidence="1">Uncharacterized protein</fullName>
    </submittedName>
</protein>
<organism evidence="1 2">
    <name type="scientific">Pectinatus haikarae</name>
    <dbReference type="NCBI Taxonomy" id="349096"/>
    <lineage>
        <taxon>Bacteria</taxon>
        <taxon>Bacillati</taxon>
        <taxon>Bacillota</taxon>
        <taxon>Negativicutes</taxon>
        <taxon>Selenomonadales</taxon>
        <taxon>Selenomonadaceae</taxon>
        <taxon>Pectinatus</taxon>
    </lineage>
</organism>
<name>A0ABT9YBN8_9FIRM</name>
<sequence>MADFTEAVSENISESNDALFPILDGNNYKQELPMIKKYLQVYSAIRECKNHAKIVYRLF</sequence>
<reference evidence="1 2" key="1">
    <citation type="submission" date="2023-07" db="EMBL/GenBank/DDBJ databases">
        <title>Genomic Encyclopedia of Type Strains, Phase IV (KMG-IV): sequencing the most valuable type-strain genomes for metagenomic binning, comparative biology and taxonomic classification.</title>
        <authorList>
            <person name="Goeker M."/>
        </authorList>
    </citation>
    <scope>NUCLEOTIDE SEQUENCE [LARGE SCALE GENOMIC DNA]</scope>
    <source>
        <strain evidence="1 2">DSM 16980</strain>
    </source>
</reference>
<accession>A0ABT9YBN8</accession>